<dbReference type="EMBL" id="JBHRXZ010000002">
    <property type="protein sequence ID" value="MFC3606437.1"/>
    <property type="molecule type" value="Genomic_DNA"/>
</dbReference>
<organism evidence="1 2">
    <name type="scientific">Stutzerimonas tarimensis</name>
    <dbReference type="NCBI Taxonomy" id="1507735"/>
    <lineage>
        <taxon>Bacteria</taxon>
        <taxon>Pseudomonadati</taxon>
        <taxon>Pseudomonadota</taxon>
        <taxon>Gammaproteobacteria</taxon>
        <taxon>Pseudomonadales</taxon>
        <taxon>Pseudomonadaceae</taxon>
        <taxon>Stutzerimonas</taxon>
    </lineage>
</organism>
<proteinExistence type="predicted"/>
<gene>
    <name evidence="1" type="ORF">ACFOMF_01375</name>
</gene>
<accession>A0ABV7T1N3</accession>
<sequence length="123" mass="13781">MRQPDIEIYLKDASLEAVGDWLAQRLGACTAWQSRGQTQQCRAGGIPVVWLPRAVGKWHSLLLESDTTPWIDDLACARDAHAALGVEIRCAPGGWQEEESDEKGDHWLSIDAEGEREILWRTD</sequence>
<protein>
    <recommendedName>
        <fullName evidence="3">VOC family protein</fullName>
    </recommendedName>
</protein>
<dbReference type="RefSeq" id="WP_386360473.1">
    <property type="nucleotide sequence ID" value="NZ_JBHRXZ010000002.1"/>
</dbReference>
<evidence type="ECO:0008006" key="3">
    <source>
        <dbReference type="Google" id="ProtNLM"/>
    </source>
</evidence>
<evidence type="ECO:0000313" key="2">
    <source>
        <dbReference type="Proteomes" id="UP001595630"/>
    </source>
</evidence>
<comment type="caution">
    <text evidence="1">The sequence shown here is derived from an EMBL/GenBank/DDBJ whole genome shotgun (WGS) entry which is preliminary data.</text>
</comment>
<evidence type="ECO:0000313" key="1">
    <source>
        <dbReference type="EMBL" id="MFC3606437.1"/>
    </source>
</evidence>
<dbReference type="Proteomes" id="UP001595630">
    <property type="component" value="Unassembled WGS sequence"/>
</dbReference>
<keyword evidence="2" id="KW-1185">Reference proteome</keyword>
<name>A0ABV7T1N3_9GAMM</name>
<reference evidence="2" key="1">
    <citation type="journal article" date="2019" name="Int. J. Syst. Evol. Microbiol.">
        <title>The Global Catalogue of Microorganisms (GCM) 10K type strain sequencing project: providing services to taxonomists for standard genome sequencing and annotation.</title>
        <authorList>
            <consortium name="The Broad Institute Genomics Platform"/>
            <consortium name="The Broad Institute Genome Sequencing Center for Infectious Disease"/>
            <person name="Wu L."/>
            <person name="Ma J."/>
        </authorList>
    </citation>
    <scope>NUCLEOTIDE SEQUENCE [LARGE SCALE GENOMIC DNA]</scope>
    <source>
        <strain evidence="2">KCTC 42447</strain>
    </source>
</reference>